<reference evidence="3 4" key="1">
    <citation type="submission" date="2021-03" db="EMBL/GenBank/DDBJ databases">
        <title>Sequencing the genomes of 1000 actinobacteria strains.</title>
        <authorList>
            <person name="Klenk H.-P."/>
        </authorList>
    </citation>
    <scope>NUCLEOTIDE SEQUENCE [LARGE SCALE GENOMIC DNA]</scope>
    <source>
        <strain evidence="3 4">DSM 14564</strain>
    </source>
</reference>
<name>A0ABS4YFV3_9MICO</name>
<evidence type="ECO:0000259" key="2">
    <source>
        <dbReference type="Pfam" id="PF01757"/>
    </source>
</evidence>
<feature type="transmembrane region" description="Helical" evidence="1">
    <location>
        <begin position="264"/>
        <end position="282"/>
    </location>
</feature>
<keyword evidence="3" id="KW-0808">Transferase</keyword>
<dbReference type="EMBL" id="JAGIOC010000001">
    <property type="protein sequence ID" value="MBP2407277.1"/>
    <property type="molecule type" value="Genomic_DNA"/>
</dbReference>
<keyword evidence="1" id="KW-0472">Membrane</keyword>
<feature type="domain" description="Acyltransferase 3" evidence="2">
    <location>
        <begin position="24"/>
        <end position="369"/>
    </location>
</feature>
<evidence type="ECO:0000313" key="3">
    <source>
        <dbReference type="EMBL" id="MBP2407277.1"/>
    </source>
</evidence>
<organism evidence="3 4">
    <name type="scientific">Brachybacterium fresconis</name>
    <dbReference type="NCBI Taxonomy" id="173363"/>
    <lineage>
        <taxon>Bacteria</taxon>
        <taxon>Bacillati</taxon>
        <taxon>Actinomycetota</taxon>
        <taxon>Actinomycetes</taxon>
        <taxon>Micrococcales</taxon>
        <taxon>Dermabacteraceae</taxon>
        <taxon>Brachybacterium</taxon>
    </lineage>
</organism>
<keyword evidence="1" id="KW-1133">Transmembrane helix</keyword>
<dbReference type="EC" id="2.1.-.-" evidence="3"/>
<feature type="transmembrane region" description="Helical" evidence="1">
    <location>
        <begin position="328"/>
        <end position="346"/>
    </location>
</feature>
<evidence type="ECO:0000256" key="1">
    <source>
        <dbReference type="SAM" id="Phobius"/>
    </source>
</evidence>
<keyword evidence="1" id="KW-0812">Transmembrane</keyword>
<dbReference type="InterPro" id="IPR002656">
    <property type="entry name" value="Acyl_transf_3_dom"/>
</dbReference>
<dbReference type="InterPro" id="IPR050623">
    <property type="entry name" value="Glucan_succinyl_AcylTrfase"/>
</dbReference>
<protein>
    <submittedName>
        <fullName evidence="3">Glucan biosynthesis protein C</fullName>
        <ecNumber evidence="3">2.1.-.-</ecNumber>
    </submittedName>
</protein>
<feature type="transmembrane region" description="Helical" evidence="1">
    <location>
        <begin position="105"/>
        <end position="126"/>
    </location>
</feature>
<feature type="transmembrane region" description="Helical" evidence="1">
    <location>
        <begin position="62"/>
        <end position="84"/>
    </location>
</feature>
<sequence length="400" mass="42959">MSQPLAPSTSTTSPPSAAPARLHHLDALRGGALLLGVLLHALMPFFPGDVWLIDDTHDSPDAAAAVGVIHLFRMNLFMMLAGYFGHMVLHRRGAGAYVRDRLKRIGLPLVVFLPGLFLLVIGAAVLNTVVRDLGPFTPPPPAPGAPTGILALPTLHLWFLLLLLEIVLVVVLVRAVLVRLLGPARAERASRRIASALASPFGLVLVAAPYAVALVVQGGNVASITEPTTLMPVAGASIAYSGAFLAGWFLRAHPEALGRVERQWIPQLVTAVVLSPLALLAPSSTPPVLVAIVAALAGWAWVYGLLGLMGRLVNQEIRWVRYLADSSYWVYLIHFPLLLLVEVPLADLGAPILVKLAVALTLVMAVLLVSYDLLVRSTWLGKWLNGHRRPRALRRRRAAA</sequence>
<feature type="transmembrane region" description="Helical" evidence="1">
    <location>
        <begin position="352"/>
        <end position="374"/>
    </location>
</feature>
<feature type="transmembrane region" description="Helical" evidence="1">
    <location>
        <begin position="193"/>
        <end position="213"/>
    </location>
</feature>
<dbReference type="RefSeq" id="WP_209886237.1">
    <property type="nucleotide sequence ID" value="NZ_BAAAJV010000026.1"/>
</dbReference>
<gene>
    <name evidence="3" type="ORF">JOF44_000180</name>
</gene>
<dbReference type="Proteomes" id="UP000698222">
    <property type="component" value="Unassembled WGS sequence"/>
</dbReference>
<accession>A0ABS4YFV3</accession>
<dbReference type="Pfam" id="PF01757">
    <property type="entry name" value="Acyl_transf_3"/>
    <property type="match status" value="1"/>
</dbReference>
<dbReference type="PANTHER" id="PTHR36927">
    <property type="entry name" value="BLR4337 PROTEIN"/>
    <property type="match status" value="1"/>
</dbReference>
<comment type="caution">
    <text evidence="3">The sequence shown here is derived from an EMBL/GenBank/DDBJ whole genome shotgun (WGS) entry which is preliminary data.</text>
</comment>
<feature type="transmembrane region" description="Helical" evidence="1">
    <location>
        <begin position="288"/>
        <end position="308"/>
    </location>
</feature>
<feature type="transmembrane region" description="Helical" evidence="1">
    <location>
        <begin position="27"/>
        <end position="46"/>
    </location>
</feature>
<dbReference type="GO" id="GO:0016740">
    <property type="term" value="F:transferase activity"/>
    <property type="evidence" value="ECO:0007669"/>
    <property type="project" value="UniProtKB-KW"/>
</dbReference>
<feature type="transmembrane region" description="Helical" evidence="1">
    <location>
        <begin position="157"/>
        <end position="181"/>
    </location>
</feature>
<keyword evidence="4" id="KW-1185">Reference proteome</keyword>
<dbReference type="PANTHER" id="PTHR36927:SF1">
    <property type="entry name" value="MDO-LIKE PROTEIN"/>
    <property type="match status" value="1"/>
</dbReference>
<feature type="transmembrane region" description="Helical" evidence="1">
    <location>
        <begin position="233"/>
        <end position="252"/>
    </location>
</feature>
<proteinExistence type="predicted"/>
<evidence type="ECO:0000313" key="4">
    <source>
        <dbReference type="Proteomes" id="UP000698222"/>
    </source>
</evidence>